<feature type="non-terminal residue" evidence="1">
    <location>
        <position position="1"/>
    </location>
</feature>
<name>A0AA38G9Z4_TAXCH</name>
<sequence>RMSDDSSMTGMETDICKVVDIDATEKGVSVPSRWAQRKPMVTIHVQRMLKRRRGSLEGFVFEG</sequence>
<keyword evidence="2" id="KW-1185">Reference proteome</keyword>
<protein>
    <submittedName>
        <fullName evidence="1">Uncharacterized protein</fullName>
    </submittedName>
</protein>
<dbReference type="AlphaFoldDB" id="A0AA38G9Z4"/>
<evidence type="ECO:0000313" key="2">
    <source>
        <dbReference type="Proteomes" id="UP000824469"/>
    </source>
</evidence>
<reference evidence="1 2" key="1">
    <citation type="journal article" date="2021" name="Nat. Plants">
        <title>The Taxus genome provides insights into paclitaxel biosynthesis.</title>
        <authorList>
            <person name="Xiong X."/>
            <person name="Gou J."/>
            <person name="Liao Q."/>
            <person name="Li Y."/>
            <person name="Zhou Q."/>
            <person name="Bi G."/>
            <person name="Li C."/>
            <person name="Du R."/>
            <person name="Wang X."/>
            <person name="Sun T."/>
            <person name="Guo L."/>
            <person name="Liang H."/>
            <person name="Lu P."/>
            <person name="Wu Y."/>
            <person name="Zhang Z."/>
            <person name="Ro D.K."/>
            <person name="Shang Y."/>
            <person name="Huang S."/>
            <person name="Yan J."/>
        </authorList>
    </citation>
    <scope>NUCLEOTIDE SEQUENCE [LARGE SCALE GENOMIC DNA]</scope>
    <source>
        <strain evidence="1">Ta-2019</strain>
    </source>
</reference>
<dbReference type="EMBL" id="JAHRHJ020000004">
    <property type="protein sequence ID" value="KAH9317955.1"/>
    <property type="molecule type" value="Genomic_DNA"/>
</dbReference>
<proteinExistence type="predicted"/>
<dbReference type="Proteomes" id="UP000824469">
    <property type="component" value="Unassembled WGS sequence"/>
</dbReference>
<comment type="caution">
    <text evidence="1">The sequence shown here is derived from an EMBL/GenBank/DDBJ whole genome shotgun (WGS) entry which is preliminary data.</text>
</comment>
<accession>A0AA38G9Z4</accession>
<evidence type="ECO:0000313" key="1">
    <source>
        <dbReference type="EMBL" id="KAH9317955.1"/>
    </source>
</evidence>
<gene>
    <name evidence="1" type="ORF">KI387_019724</name>
</gene>
<organism evidence="1 2">
    <name type="scientific">Taxus chinensis</name>
    <name type="common">Chinese yew</name>
    <name type="synonym">Taxus wallichiana var. chinensis</name>
    <dbReference type="NCBI Taxonomy" id="29808"/>
    <lineage>
        <taxon>Eukaryota</taxon>
        <taxon>Viridiplantae</taxon>
        <taxon>Streptophyta</taxon>
        <taxon>Embryophyta</taxon>
        <taxon>Tracheophyta</taxon>
        <taxon>Spermatophyta</taxon>
        <taxon>Pinopsida</taxon>
        <taxon>Pinidae</taxon>
        <taxon>Conifers II</taxon>
        <taxon>Cupressales</taxon>
        <taxon>Taxaceae</taxon>
        <taxon>Taxus</taxon>
    </lineage>
</organism>